<keyword evidence="5" id="KW-1185">Reference proteome</keyword>
<dbReference type="SUPFAM" id="SSF52821">
    <property type="entry name" value="Rhodanese/Cell cycle control phosphatase"/>
    <property type="match status" value="2"/>
</dbReference>
<keyword evidence="1" id="KW-0808">Transferase</keyword>
<protein>
    <submittedName>
        <fullName evidence="4">Sulfurtransferase</fullName>
    </submittedName>
</protein>
<evidence type="ECO:0000313" key="4">
    <source>
        <dbReference type="EMBL" id="GMQ30251.1"/>
    </source>
</evidence>
<sequence length="284" mass="31635">MTSPLISAQALLKIVDQPDLVLVDARYSASPRQTFENGHLRKAKFIDPDKELADIKEDLALGGRHPLPKVEDFCRVLGDLGINPNSQVVIYDDQKGANASARMWWMLRALGHEKVQVLEGGMQAALKAGFPVSTQPFHRMNGTPYPGKEWKLMIATMEEVQSKAWEKDHLIIDVRSEERYRGDFEPIDLVAGHIPGAVNVPLTENMDSEGNFLSSEELREKYLPIVEEIPNDHIIVHCGSGVSACHTLLALEHAGLGIPKLYVGSWSEWSRNDKPIGKTLNLDQ</sequence>
<dbReference type="Pfam" id="PF00581">
    <property type="entry name" value="Rhodanese"/>
    <property type="match status" value="2"/>
</dbReference>
<dbReference type="InterPro" id="IPR045078">
    <property type="entry name" value="TST/MPST-like"/>
</dbReference>
<dbReference type="EMBL" id="BTPD01000009">
    <property type="protein sequence ID" value="GMQ30251.1"/>
    <property type="molecule type" value="Genomic_DNA"/>
</dbReference>
<dbReference type="Proteomes" id="UP001338309">
    <property type="component" value="Unassembled WGS sequence"/>
</dbReference>
<organism evidence="4 5">
    <name type="scientific">Algoriphagus confluentis</name>
    <dbReference type="NCBI Taxonomy" id="1697556"/>
    <lineage>
        <taxon>Bacteria</taxon>
        <taxon>Pseudomonadati</taxon>
        <taxon>Bacteroidota</taxon>
        <taxon>Cytophagia</taxon>
        <taxon>Cytophagales</taxon>
        <taxon>Cyclobacteriaceae</taxon>
        <taxon>Algoriphagus</taxon>
    </lineage>
</organism>
<evidence type="ECO:0000256" key="1">
    <source>
        <dbReference type="ARBA" id="ARBA00022679"/>
    </source>
</evidence>
<dbReference type="RefSeq" id="WP_338224955.1">
    <property type="nucleotide sequence ID" value="NZ_BTPD01000009.1"/>
</dbReference>
<dbReference type="PROSITE" id="PS50206">
    <property type="entry name" value="RHODANESE_3"/>
    <property type="match status" value="2"/>
</dbReference>
<dbReference type="InterPro" id="IPR036873">
    <property type="entry name" value="Rhodanese-like_dom_sf"/>
</dbReference>
<evidence type="ECO:0000259" key="3">
    <source>
        <dbReference type="PROSITE" id="PS50206"/>
    </source>
</evidence>
<dbReference type="PANTHER" id="PTHR11364:SF27">
    <property type="entry name" value="SULFURTRANSFERASE"/>
    <property type="match status" value="1"/>
</dbReference>
<accession>A0ABQ6PQM9</accession>
<comment type="caution">
    <text evidence="4">The sequence shown here is derived from an EMBL/GenBank/DDBJ whole genome shotgun (WGS) entry which is preliminary data.</text>
</comment>
<name>A0ABQ6PQM9_9BACT</name>
<evidence type="ECO:0000313" key="5">
    <source>
        <dbReference type="Proteomes" id="UP001338309"/>
    </source>
</evidence>
<gene>
    <name evidence="4" type="ORF">Aconfl_28940</name>
</gene>
<dbReference type="CDD" id="cd01448">
    <property type="entry name" value="TST_Repeat_1"/>
    <property type="match status" value="1"/>
</dbReference>
<dbReference type="SMART" id="SM00450">
    <property type="entry name" value="RHOD"/>
    <property type="match status" value="2"/>
</dbReference>
<feature type="domain" description="Rhodanese" evidence="3">
    <location>
        <begin position="16"/>
        <end position="134"/>
    </location>
</feature>
<reference evidence="4 5" key="1">
    <citation type="submission" date="2023-08" db="EMBL/GenBank/DDBJ databases">
        <title>Draft genome sequence of Algoriphagus confluentis.</title>
        <authorList>
            <person name="Takatani N."/>
            <person name="Hosokawa M."/>
            <person name="Sawabe T."/>
        </authorList>
    </citation>
    <scope>NUCLEOTIDE SEQUENCE [LARGE SCALE GENOMIC DNA]</scope>
    <source>
        <strain evidence="4 5">NBRC 111222</strain>
    </source>
</reference>
<evidence type="ECO:0000256" key="2">
    <source>
        <dbReference type="ARBA" id="ARBA00022737"/>
    </source>
</evidence>
<dbReference type="InterPro" id="IPR001763">
    <property type="entry name" value="Rhodanese-like_dom"/>
</dbReference>
<proteinExistence type="predicted"/>
<keyword evidence="2" id="KW-0677">Repeat</keyword>
<dbReference type="CDD" id="cd01449">
    <property type="entry name" value="TST_Repeat_2"/>
    <property type="match status" value="1"/>
</dbReference>
<dbReference type="PANTHER" id="PTHR11364">
    <property type="entry name" value="THIOSULFATE SULFERTANSFERASE"/>
    <property type="match status" value="1"/>
</dbReference>
<dbReference type="Gene3D" id="3.40.250.10">
    <property type="entry name" value="Rhodanese-like domain"/>
    <property type="match status" value="2"/>
</dbReference>
<feature type="domain" description="Rhodanese" evidence="3">
    <location>
        <begin position="167"/>
        <end position="278"/>
    </location>
</feature>